<comment type="caution">
    <text evidence="3">The sequence shown here is derived from an EMBL/GenBank/DDBJ whole genome shotgun (WGS) entry which is preliminary data.</text>
</comment>
<evidence type="ECO:0000313" key="3">
    <source>
        <dbReference type="EMBL" id="PRY43029.1"/>
    </source>
</evidence>
<dbReference type="PANTHER" id="PTHR12526">
    <property type="entry name" value="GLYCOSYLTRANSFERASE"/>
    <property type="match status" value="1"/>
</dbReference>
<dbReference type="Pfam" id="PF13439">
    <property type="entry name" value="Glyco_transf_4"/>
    <property type="match status" value="1"/>
</dbReference>
<feature type="domain" description="Glycosyl transferase family 1" evidence="1">
    <location>
        <begin position="163"/>
        <end position="311"/>
    </location>
</feature>
<dbReference type="Gene3D" id="3.40.50.2000">
    <property type="entry name" value="Glycogen Phosphorylase B"/>
    <property type="match status" value="2"/>
</dbReference>
<name>A0A2T0TBK6_9BACT</name>
<dbReference type="CDD" id="cd03801">
    <property type="entry name" value="GT4_PimA-like"/>
    <property type="match status" value="1"/>
</dbReference>
<proteinExistence type="predicted"/>
<feature type="domain" description="Glycosyltransferase subfamily 4-like N-terminal" evidence="2">
    <location>
        <begin position="13"/>
        <end position="152"/>
    </location>
</feature>
<dbReference type="RefSeq" id="WP_106136893.1">
    <property type="nucleotide sequence ID" value="NZ_PVTE01000004.1"/>
</dbReference>
<organism evidence="3 4">
    <name type="scientific">Spirosoma oryzae</name>
    <dbReference type="NCBI Taxonomy" id="1469603"/>
    <lineage>
        <taxon>Bacteria</taxon>
        <taxon>Pseudomonadati</taxon>
        <taxon>Bacteroidota</taxon>
        <taxon>Cytophagia</taxon>
        <taxon>Cytophagales</taxon>
        <taxon>Cytophagaceae</taxon>
        <taxon>Spirosoma</taxon>
    </lineage>
</organism>
<gene>
    <name evidence="3" type="ORF">CLV58_104160</name>
</gene>
<keyword evidence="4" id="KW-1185">Reference proteome</keyword>
<evidence type="ECO:0000259" key="1">
    <source>
        <dbReference type="Pfam" id="PF00534"/>
    </source>
</evidence>
<dbReference type="PANTHER" id="PTHR12526:SF630">
    <property type="entry name" value="GLYCOSYLTRANSFERASE"/>
    <property type="match status" value="1"/>
</dbReference>
<dbReference type="OrthoDB" id="9792322at2"/>
<reference evidence="3 4" key="1">
    <citation type="submission" date="2018-03" db="EMBL/GenBank/DDBJ databases">
        <title>Genomic Encyclopedia of Archaeal and Bacterial Type Strains, Phase II (KMG-II): from individual species to whole genera.</title>
        <authorList>
            <person name="Goeker M."/>
        </authorList>
    </citation>
    <scope>NUCLEOTIDE SEQUENCE [LARGE SCALE GENOMIC DNA]</scope>
    <source>
        <strain evidence="3 4">DSM 28354</strain>
    </source>
</reference>
<evidence type="ECO:0000259" key="2">
    <source>
        <dbReference type="Pfam" id="PF13439"/>
    </source>
</evidence>
<dbReference type="InterPro" id="IPR028098">
    <property type="entry name" value="Glyco_trans_4-like_N"/>
</dbReference>
<dbReference type="EMBL" id="PVTE01000004">
    <property type="protein sequence ID" value="PRY43029.1"/>
    <property type="molecule type" value="Genomic_DNA"/>
</dbReference>
<protein>
    <submittedName>
        <fullName evidence="3">Glycosyltransferase involved in cell wall biosynthesis</fullName>
    </submittedName>
</protein>
<keyword evidence="3" id="KW-0808">Transferase</keyword>
<dbReference type="Proteomes" id="UP000238375">
    <property type="component" value="Unassembled WGS sequence"/>
</dbReference>
<evidence type="ECO:0000313" key="4">
    <source>
        <dbReference type="Proteomes" id="UP000238375"/>
    </source>
</evidence>
<sequence>MRIVHCLFTLRTGGAQILTLNLLSELAADHDVSLIVVNDAPMASMLVGLDRRVNVHFLDREEGSRNPLPIIRLNWLLYRLRPDIVHCHERKMIQLLKATRAKTVYTVHDVQIPTDTFASYDALAAISEAVAADVQQRIDLPIRLIHNGVPIHRFNRRADYQLAPTEPIRLVQLGRLMHEKKGQHILLEALAILIHQRGETRLKLDFVGEGPSLDYLNERVRALQIDNYVRFSGHRDWTWLQDNLSTYHLVIQPSLYEGFGLTVVEGLAAGLPVLASDAGGPAEIIRSLSGGMLFATEDAGACADALLQLIQAYRTQTLTSLVGNLALPANGRYSIRAMTDNYLDLYKQVLETSTPTTRKPLASTTYSSAA</sequence>
<dbReference type="Pfam" id="PF00534">
    <property type="entry name" value="Glycos_transf_1"/>
    <property type="match status" value="1"/>
</dbReference>
<dbReference type="SUPFAM" id="SSF53756">
    <property type="entry name" value="UDP-Glycosyltransferase/glycogen phosphorylase"/>
    <property type="match status" value="1"/>
</dbReference>
<accession>A0A2T0TBK6</accession>
<dbReference type="AlphaFoldDB" id="A0A2T0TBK6"/>
<dbReference type="InterPro" id="IPR001296">
    <property type="entry name" value="Glyco_trans_1"/>
</dbReference>
<dbReference type="GO" id="GO:0016757">
    <property type="term" value="F:glycosyltransferase activity"/>
    <property type="evidence" value="ECO:0007669"/>
    <property type="project" value="InterPro"/>
</dbReference>